<organism evidence="2 3">
    <name type="scientific">Phaedon cochleariae</name>
    <name type="common">Mustard beetle</name>
    <dbReference type="NCBI Taxonomy" id="80249"/>
    <lineage>
        <taxon>Eukaryota</taxon>
        <taxon>Metazoa</taxon>
        <taxon>Ecdysozoa</taxon>
        <taxon>Arthropoda</taxon>
        <taxon>Hexapoda</taxon>
        <taxon>Insecta</taxon>
        <taxon>Pterygota</taxon>
        <taxon>Neoptera</taxon>
        <taxon>Endopterygota</taxon>
        <taxon>Coleoptera</taxon>
        <taxon>Polyphaga</taxon>
        <taxon>Cucujiformia</taxon>
        <taxon>Chrysomeloidea</taxon>
        <taxon>Chrysomelidae</taxon>
        <taxon>Chrysomelinae</taxon>
        <taxon>Chrysomelini</taxon>
        <taxon>Phaedon</taxon>
    </lineage>
</organism>
<dbReference type="AlphaFoldDB" id="A0A9P0GTC2"/>
<dbReference type="OrthoDB" id="6736457at2759"/>
<feature type="signal peptide" evidence="1">
    <location>
        <begin position="1"/>
        <end position="16"/>
    </location>
</feature>
<dbReference type="Proteomes" id="UP001153737">
    <property type="component" value="Chromosome 9"/>
</dbReference>
<name>A0A9P0GTC2_PHACE</name>
<keyword evidence="1" id="KW-0732">Signal</keyword>
<reference evidence="2" key="2">
    <citation type="submission" date="2022-10" db="EMBL/GenBank/DDBJ databases">
        <authorList>
            <consortium name="ENA_rothamsted_submissions"/>
            <consortium name="culmorum"/>
            <person name="King R."/>
        </authorList>
    </citation>
    <scope>NUCLEOTIDE SEQUENCE</scope>
</reference>
<keyword evidence="3" id="KW-1185">Reference proteome</keyword>
<sequence length="262" mass="30632">MKCALILLSLFALGYSVPLSYKGTYHIVLEDEHSISITGHSGSRLIFSRVLGHSGPRNVEIFWEDTYGTLTKLPLHHKISSVDSHYWNDLSEADILVKIFSHYQGDVDEHKYNDLLRQVHVYYQAGYLDSAIYHVLRCLSVHDVSFDRCIHWDSHSVDGTSPRHFWNLNHKWLNTFEHHQPMYHLNGEWRTSFGQEGHLGHLVPQHYYGHHLDASEGHLTEPAHYQSVINHQAPWNQYGHHVHSTPHHPYYQHHYLNVPVEY</sequence>
<gene>
    <name evidence="2" type="ORF">PHAECO_LOCUS12349</name>
</gene>
<protein>
    <submittedName>
        <fullName evidence="2">Uncharacterized protein</fullName>
    </submittedName>
</protein>
<dbReference type="EMBL" id="OU896715">
    <property type="protein sequence ID" value="CAH1183315.1"/>
    <property type="molecule type" value="Genomic_DNA"/>
</dbReference>
<evidence type="ECO:0000313" key="2">
    <source>
        <dbReference type="EMBL" id="CAH1183315.1"/>
    </source>
</evidence>
<feature type="chain" id="PRO_5040323002" evidence="1">
    <location>
        <begin position="17"/>
        <end position="262"/>
    </location>
</feature>
<evidence type="ECO:0000256" key="1">
    <source>
        <dbReference type="SAM" id="SignalP"/>
    </source>
</evidence>
<accession>A0A9P0GTC2</accession>
<evidence type="ECO:0000313" key="3">
    <source>
        <dbReference type="Proteomes" id="UP001153737"/>
    </source>
</evidence>
<proteinExistence type="predicted"/>
<reference evidence="2" key="1">
    <citation type="submission" date="2022-01" db="EMBL/GenBank/DDBJ databases">
        <authorList>
            <person name="King R."/>
        </authorList>
    </citation>
    <scope>NUCLEOTIDE SEQUENCE</scope>
</reference>